<evidence type="ECO:0000256" key="5">
    <source>
        <dbReference type="ARBA" id="ARBA00022989"/>
    </source>
</evidence>
<keyword evidence="9" id="KW-1185">Reference proteome</keyword>
<gene>
    <name evidence="8" type="ORF">FCM35_KLT01946</name>
</gene>
<dbReference type="AlphaFoldDB" id="A0A833VS13"/>
<feature type="transmembrane region" description="Helical" evidence="7">
    <location>
        <begin position="201"/>
        <end position="218"/>
    </location>
</feature>
<evidence type="ECO:0000256" key="2">
    <source>
        <dbReference type="ARBA" id="ARBA00009596"/>
    </source>
</evidence>
<dbReference type="PANTHER" id="PTHR33510">
    <property type="entry name" value="PROTEIN TIC 20-II, CHLOROPLASTIC"/>
    <property type="match status" value="1"/>
</dbReference>
<dbReference type="OrthoDB" id="602284at2759"/>
<keyword evidence="3 7" id="KW-0812">Transmembrane</keyword>
<proteinExistence type="inferred from homology"/>
<evidence type="ECO:0000256" key="6">
    <source>
        <dbReference type="ARBA" id="ARBA00023136"/>
    </source>
</evidence>
<accession>A0A833VS13</accession>
<comment type="function">
    <text evidence="7">Involved in protein precursor import into chloroplasts.</text>
</comment>
<evidence type="ECO:0000313" key="8">
    <source>
        <dbReference type="EMBL" id="KAF3332369.1"/>
    </source>
</evidence>
<evidence type="ECO:0000256" key="7">
    <source>
        <dbReference type="RuleBase" id="RU367003"/>
    </source>
</evidence>
<dbReference type="Proteomes" id="UP000623129">
    <property type="component" value="Unassembled WGS sequence"/>
</dbReference>
<evidence type="ECO:0000313" key="9">
    <source>
        <dbReference type="Proteomes" id="UP000623129"/>
    </source>
</evidence>
<dbReference type="GO" id="GO:0009706">
    <property type="term" value="C:chloroplast inner membrane"/>
    <property type="evidence" value="ECO:0007669"/>
    <property type="project" value="UniProtKB-SubCell"/>
</dbReference>
<dbReference type="PANTHER" id="PTHR33510:SF9">
    <property type="entry name" value="HIT-TYPE ZINC FINGER FAMILY PROTEIN-RELATED"/>
    <property type="match status" value="1"/>
</dbReference>
<keyword evidence="7" id="KW-0934">Plastid</keyword>
<sequence>MDLLRCAPTTSVRLRVSPHVKHSNSRSPRSFVCFSAPSPMFPNISISSRERSPLFSSGGSASFHIKNGARRNPVVCAFFKGNYVHPKFTAKPRFWWRTGAALPYLLPLHNVWQYADAVYHLHPVLEKFEFLANPFLDTMGLMPGWLIITLFMGTYFLVVRNKKWPHFLRFHVVMALLFDTGFQALATALNWLPRIAYKSQFMVYFWAAFAFSQAYTVFECMRCALTGTYHDVPFWSDAAYIHVDPKLLNF</sequence>
<keyword evidence="6 7" id="KW-0472">Membrane</keyword>
<dbReference type="EMBL" id="SWLB01000011">
    <property type="protein sequence ID" value="KAF3332369.1"/>
    <property type="molecule type" value="Genomic_DNA"/>
</dbReference>
<organism evidence="8 9">
    <name type="scientific">Carex littledalei</name>
    <dbReference type="NCBI Taxonomy" id="544730"/>
    <lineage>
        <taxon>Eukaryota</taxon>
        <taxon>Viridiplantae</taxon>
        <taxon>Streptophyta</taxon>
        <taxon>Embryophyta</taxon>
        <taxon>Tracheophyta</taxon>
        <taxon>Spermatophyta</taxon>
        <taxon>Magnoliopsida</taxon>
        <taxon>Liliopsida</taxon>
        <taxon>Poales</taxon>
        <taxon>Cyperaceae</taxon>
        <taxon>Cyperoideae</taxon>
        <taxon>Cariceae</taxon>
        <taxon>Carex</taxon>
        <taxon>Carex subgen. Euthyceras</taxon>
    </lineage>
</organism>
<keyword evidence="4" id="KW-1001">Plastid inner membrane</keyword>
<evidence type="ECO:0000256" key="3">
    <source>
        <dbReference type="ARBA" id="ARBA00022692"/>
    </source>
</evidence>
<comment type="similarity">
    <text evidence="2 7">Belongs to the Tic20 family.</text>
</comment>
<reference evidence="8" key="1">
    <citation type="submission" date="2020-01" db="EMBL/GenBank/DDBJ databases">
        <title>Genome sequence of Kobresia littledalei, the first chromosome-level genome in the family Cyperaceae.</title>
        <authorList>
            <person name="Qu G."/>
        </authorList>
    </citation>
    <scope>NUCLEOTIDE SEQUENCE</scope>
    <source>
        <strain evidence="8">C.B.Clarke</strain>
        <tissue evidence="8">Leaf</tissue>
    </source>
</reference>
<keyword evidence="7" id="KW-0150">Chloroplast</keyword>
<comment type="caution">
    <text evidence="7">Lacks conserved residue(s) required for the propagation of feature annotation.</text>
</comment>
<evidence type="ECO:0000256" key="1">
    <source>
        <dbReference type="ARBA" id="ARBA00004478"/>
    </source>
</evidence>
<comment type="caution">
    <text evidence="8">The sequence shown here is derived from an EMBL/GenBank/DDBJ whole genome shotgun (WGS) entry which is preliminary data.</text>
</comment>
<evidence type="ECO:0000256" key="4">
    <source>
        <dbReference type="ARBA" id="ARBA00022780"/>
    </source>
</evidence>
<feature type="transmembrane region" description="Helical" evidence="7">
    <location>
        <begin position="170"/>
        <end position="189"/>
    </location>
</feature>
<protein>
    <recommendedName>
        <fullName evidence="7">Protein TIC 20</fullName>
    </recommendedName>
</protein>
<name>A0A833VS13_9POAL</name>
<feature type="transmembrane region" description="Helical" evidence="7">
    <location>
        <begin position="135"/>
        <end position="158"/>
    </location>
</feature>
<keyword evidence="5 7" id="KW-1133">Transmembrane helix</keyword>
<dbReference type="Pfam" id="PF16166">
    <property type="entry name" value="TIC20"/>
    <property type="match status" value="1"/>
</dbReference>
<comment type="subcellular location">
    <subcellularLocation>
        <location evidence="1">Plastid</location>
        <location evidence="1">Chloroplast inner membrane</location>
        <topology evidence="1">Multi-pass membrane protein</topology>
    </subcellularLocation>
    <subcellularLocation>
        <location evidence="7">Plastid</location>
        <location evidence="7">Chloroplast membrane</location>
        <topology evidence="7">Multi-pass membrane protein</topology>
    </subcellularLocation>
</comment>
<dbReference type="InterPro" id="IPR005691">
    <property type="entry name" value="Tic20"/>
</dbReference>